<accession>A0A8S5LP19</accession>
<sequence>MTTEHKLMCSKILQHYGKGPQLHKLVEECCELGQAAMKFDYKQTSTNAENLFEELADVKIMIEQISSAIDGLSHEHINEIIDYKLKRQLERIKNERNII</sequence>
<protein>
    <submittedName>
        <fullName evidence="1">Nucleoside triphosphate pyrophosphohydrolase</fullName>
    </submittedName>
</protein>
<evidence type="ECO:0000313" key="1">
    <source>
        <dbReference type="EMBL" id="DAD71745.1"/>
    </source>
</evidence>
<name>A0A8S5LP19_9CAUD</name>
<proteinExistence type="predicted"/>
<dbReference type="CDD" id="cd11539">
    <property type="entry name" value="NTP-PPase_u2"/>
    <property type="match status" value="1"/>
</dbReference>
<organism evidence="1">
    <name type="scientific">Siphoviridae sp. cto6l14</name>
    <dbReference type="NCBI Taxonomy" id="2827590"/>
    <lineage>
        <taxon>Viruses</taxon>
        <taxon>Duplodnaviria</taxon>
        <taxon>Heunggongvirae</taxon>
        <taxon>Uroviricota</taxon>
        <taxon>Caudoviricetes</taxon>
    </lineage>
</organism>
<dbReference type="SUPFAM" id="SSF101386">
    <property type="entry name" value="all-alpha NTP pyrophosphatases"/>
    <property type="match status" value="1"/>
</dbReference>
<dbReference type="EMBL" id="BK015887">
    <property type="protein sequence ID" value="DAD71745.1"/>
    <property type="molecule type" value="Genomic_DNA"/>
</dbReference>
<reference evidence="1" key="1">
    <citation type="journal article" date="2021" name="Proc. Natl. Acad. Sci. U.S.A.">
        <title>A Catalog of Tens of Thousands of Viruses from Human Metagenomes Reveals Hidden Associations with Chronic Diseases.</title>
        <authorList>
            <person name="Tisza M.J."/>
            <person name="Buck C.B."/>
        </authorList>
    </citation>
    <scope>NUCLEOTIDE SEQUENCE</scope>
    <source>
        <strain evidence="1">Cto6l14</strain>
    </source>
</reference>